<name>A0A8A3NZL6_9HELO</name>
<dbReference type="AlphaFoldDB" id="A0A8A3NZL6"/>
<protein>
    <submittedName>
        <fullName evidence="1">Uncharacterized protein</fullName>
    </submittedName>
</protein>
<evidence type="ECO:0000313" key="1">
    <source>
        <dbReference type="EMBL" id="QSZ30062.1"/>
    </source>
</evidence>
<dbReference type="Proteomes" id="UP000672032">
    <property type="component" value="Chromosome 1"/>
</dbReference>
<sequence>MDGINVMPAFLLGVPTAAISRRDKYNTARLLVCTLFTIGLGLFSRLDADSFTGKWHSRHLFWSPNGAPTTGTGTWNFIRTPGGVWGGAIPAAIFANHVYSLVAVGGVSNPVAVDFLVDGGAYQYASAKFVHRFFPAW</sequence>
<dbReference type="OrthoDB" id="10021397at2759"/>
<gene>
    <name evidence="1" type="ORF">DSL72_004580</name>
</gene>
<proteinExistence type="predicted"/>
<accession>A0A8A3NZL6</accession>
<reference evidence="1" key="1">
    <citation type="submission" date="2020-10" db="EMBL/GenBank/DDBJ databases">
        <title>Genome Sequence of Monilinia vaccinii-corymbosi Sheds Light on Mummy Berry Disease Infection of Blueberry and Mating Type.</title>
        <authorList>
            <person name="Yow A.G."/>
            <person name="Zhang Y."/>
            <person name="Bansal K."/>
            <person name="Eacker S.M."/>
            <person name="Sullivan S."/>
            <person name="Liachko I."/>
            <person name="Cubeta M.A."/>
            <person name="Rollins J.A."/>
            <person name="Ashrafi H."/>
        </authorList>
    </citation>
    <scope>NUCLEOTIDE SEQUENCE</scope>
    <source>
        <strain evidence="1">RL-1</strain>
    </source>
</reference>
<keyword evidence="2" id="KW-1185">Reference proteome</keyword>
<organism evidence="1 2">
    <name type="scientific">Monilinia vaccinii-corymbosi</name>
    <dbReference type="NCBI Taxonomy" id="61207"/>
    <lineage>
        <taxon>Eukaryota</taxon>
        <taxon>Fungi</taxon>
        <taxon>Dikarya</taxon>
        <taxon>Ascomycota</taxon>
        <taxon>Pezizomycotina</taxon>
        <taxon>Leotiomycetes</taxon>
        <taxon>Helotiales</taxon>
        <taxon>Sclerotiniaceae</taxon>
        <taxon>Monilinia</taxon>
    </lineage>
</organism>
<dbReference type="EMBL" id="CP063405">
    <property type="protein sequence ID" value="QSZ30062.1"/>
    <property type="molecule type" value="Genomic_DNA"/>
</dbReference>
<evidence type="ECO:0000313" key="2">
    <source>
        <dbReference type="Proteomes" id="UP000672032"/>
    </source>
</evidence>